<proteinExistence type="predicted"/>
<reference evidence="1" key="1">
    <citation type="submission" date="2013-12" db="EMBL/GenBank/DDBJ databases">
        <authorList>
            <person name="Aslett M."/>
        </authorList>
    </citation>
    <scope>NUCLEOTIDE SEQUENCE [LARGE SCALE GENOMIC DNA]</scope>
    <source>
        <strain evidence="1">Lindley</strain>
    </source>
</reference>
<protein>
    <submittedName>
        <fullName evidence="2">C2H2-type domain-containing protein</fullName>
    </submittedName>
</protein>
<evidence type="ECO:0000313" key="2">
    <source>
        <dbReference type="WBParaSite" id="GPLIN_000549400"/>
    </source>
</evidence>
<keyword evidence="1" id="KW-1185">Reference proteome</keyword>
<organism evidence="1 2">
    <name type="scientific">Globodera pallida</name>
    <name type="common">Potato cyst nematode worm</name>
    <name type="synonym">Heterodera pallida</name>
    <dbReference type="NCBI Taxonomy" id="36090"/>
    <lineage>
        <taxon>Eukaryota</taxon>
        <taxon>Metazoa</taxon>
        <taxon>Ecdysozoa</taxon>
        <taxon>Nematoda</taxon>
        <taxon>Chromadorea</taxon>
        <taxon>Rhabditida</taxon>
        <taxon>Tylenchina</taxon>
        <taxon>Tylenchomorpha</taxon>
        <taxon>Tylenchoidea</taxon>
        <taxon>Heteroderidae</taxon>
        <taxon>Heteroderinae</taxon>
        <taxon>Globodera</taxon>
    </lineage>
</organism>
<dbReference type="Proteomes" id="UP000050741">
    <property type="component" value="Unassembled WGS sequence"/>
</dbReference>
<sequence>MQQQPADEEESPIWAIDLFERRQFRNGNAEAQCLECGERFHTTEVNTMTGHIVQDHPQYAAKLLAKQLEFGGHQRMLKEEKVK</sequence>
<accession>A0A183BY04</accession>
<dbReference type="WBParaSite" id="GPLIN_000549400">
    <property type="protein sequence ID" value="GPLIN_000549400"/>
    <property type="gene ID" value="GPLIN_000549400"/>
</dbReference>
<dbReference type="AlphaFoldDB" id="A0A183BY04"/>
<evidence type="ECO:0000313" key="1">
    <source>
        <dbReference type="Proteomes" id="UP000050741"/>
    </source>
</evidence>
<reference evidence="1" key="2">
    <citation type="submission" date="2014-05" db="EMBL/GenBank/DDBJ databases">
        <title>The genome and life-stage specific transcriptomes of Globodera pallida elucidate key aspects of plant parasitism by a cyst nematode.</title>
        <authorList>
            <person name="Cotton J.A."/>
            <person name="Lilley C.J."/>
            <person name="Jones L.M."/>
            <person name="Kikuchi T."/>
            <person name="Reid A.J."/>
            <person name="Thorpe P."/>
            <person name="Tsai I.J."/>
            <person name="Beasley H."/>
            <person name="Blok V."/>
            <person name="Cock P.J.A."/>
            <person name="Van den Akker S.E."/>
            <person name="Holroyd N."/>
            <person name="Hunt M."/>
            <person name="Mantelin S."/>
            <person name="Naghra H."/>
            <person name="Pain A."/>
            <person name="Palomares-Rius J.E."/>
            <person name="Zarowiecki M."/>
            <person name="Berriman M."/>
            <person name="Jones J.T."/>
            <person name="Urwin P.E."/>
        </authorList>
    </citation>
    <scope>NUCLEOTIDE SEQUENCE [LARGE SCALE GENOMIC DNA]</scope>
    <source>
        <strain evidence="1">Lindley</strain>
    </source>
</reference>
<reference evidence="2" key="3">
    <citation type="submission" date="2016-06" db="UniProtKB">
        <authorList>
            <consortium name="WormBaseParasite"/>
        </authorList>
    </citation>
    <scope>IDENTIFICATION</scope>
</reference>
<name>A0A183BY04_GLOPA</name>